<dbReference type="Pfam" id="PF00172">
    <property type="entry name" value="Zn_clus"/>
    <property type="match status" value="1"/>
</dbReference>
<reference evidence="8" key="2">
    <citation type="submission" date="2023-01" db="EMBL/GenBank/DDBJ databases">
        <authorList>
            <person name="Petersen C."/>
        </authorList>
    </citation>
    <scope>NUCLEOTIDE SEQUENCE</scope>
    <source>
        <strain evidence="8">IBT 15450</strain>
    </source>
</reference>
<dbReference type="PROSITE" id="PS50048">
    <property type="entry name" value="ZN2_CY6_FUNGAL_2"/>
    <property type="match status" value="1"/>
</dbReference>
<dbReference type="InterPro" id="IPR001138">
    <property type="entry name" value="Zn2Cys6_DnaBD"/>
</dbReference>
<dbReference type="Pfam" id="PF04082">
    <property type="entry name" value="Fungal_trans"/>
    <property type="match status" value="1"/>
</dbReference>
<accession>A0AAD6HYK1</accession>
<keyword evidence="6" id="KW-0539">Nucleus</keyword>
<dbReference type="GO" id="GO:0008270">
    <property type="term" value="F:zinc ion binding"/>
    <property type="evidence" value="ECO:0007669"/>
    <property type="project" value="InterPro"/>
</dbReference>
<keyword evidence="1" id="KW-0479">Metal-binding</keyword>
<dbReference type="CDD" id="cd00067">
    <property type="entry name" value="GAL4"/>
    <property type="match status" value="1"/>
</dbReference>
<name>A0AAD6HYK1_PENCN</name>
<evidence type="ECO:0000256" key="6">
    <source>
        <dbReference type="ARBA" id="ARBA00023242"/>
    </source>
</evidence>
<dbReference type="PROSITE" id="PS00463">
    <property type="entry name" value="ZN2_CY6_FUNGAL_1"/>
    <property type="match status" value="1"/>
</dbReference>
<dbReference type="SUPFAM" id="SSF57701">
    <property type="entry name" value="Zn2/Cys6 DNA-binding domain"/>
    <property type="match status" value="1"/>
</dbReference>
<dbReference type="InterPro" id="IPR051430">
    <property type="entry name" value="Fungal_TF_Env_Response"/>
</dbReference>
<keyword evidence="4" id="KW-0238">DNA-binding</keyword>
<evidence type="ECO:0000256" key="2">
    <source>
        <dbReference type="ARBA" id="ARBA00022833"/>
    </source>
</evidence>
<evidence type="ECO:0000256" key="5">
    <source>
        <dbReference type="ARBA" id="ARBA00023163"/>
    </source>
</evidence>
<dbReference type="GO" id="GO:0000978">
    <property type="term" value="F:RNA polymerase II cis-regulatory region sequence-specific DNA binding"/>
    <property type="evidence" value="ECO:0007669"/>
    <property type="project" value="TreeGrafter"/>
</dbReference>
<dbReference type="GO" id="GO:0005634">
    <property type="term" value="C:nucleus"/>
    <property type="evidence" value="ECO:0007669"/>
    <property type="project" value="TreeGrafter"/>
</dbReference>
<dbReference type="SMART" id="SM00066">
    <property type="entry name" value="GAL4"/>
    <property type="match status" value="1"/>
</dbReference>
<reference evidence="8" key="1">
    <citation type="journal article" date="2023" name="IMA Fungus">
        <title>Comparative genomic study of the Penicillium genus elucidates a diverse pangenome and 15 lateral gene transfer events.</title>
        <authorList>
            <person name="Petersen C."/>
            <person name="Sorensen T."/>
            <person name="Nielsen M.R."/>
            <person name="Sondergaard T.E."/>
            <person name="Sorensen J.L."/>
            <person name="Fitzpatrick D.A."/>
            <person name="Frisvad J.C."/>
            <person name="Nielsen K.L."/>
        </authorList>
    </citation>
    <scope>NUCLEOTIDE SEQUENCE</scope>
    <source>
        <strain evidence="8">IBT 15450</strain>
    </source>
</reference>
<evidence type="ECO:0000256" key="3">
    <source>
        <dbReference type="ARBA" id="ARBA00023015"/>
    </source>
</evidence>
<keyword evidence="2" id="KW-0862">Zinc</keyword>
<dbReference type="Proteomes" id="UP001219568">
    <property type="component" value="Unassembled WGS sequence"/>
</dbReference>
<dbReference type="InterPro" id="IPR007219">
    <property type="entry name" value="XnlR_reg_dom"/>
</dbReference>
<keyword evidence="3" id="KW-0805">Transcription regulation</keyword>
<dbReference type="AlphaFoldDB" id="A0AAD6HYK1"/>
<feature type="domain" description="Zn(2)-C6 fungal-type" evidence="7">
    <location>
        <begin position="33"/>
        <end position="64"/>
    </location>
</feature>
<evidence type="ECO:0000259" key="7">
    <source>
        <dbReference type="PROSITE" id="PS50048"/>
    </source>
</evidence>
<proteinExistence type="predicted"/>
<evidence type="ECO:0000256" key="1">
    <source>
        <dbReference type="ARBA" id="ARBA00022723"/>
    </source>
</evidence>
<keyword evidence="9" id="KW-1185">Reference proteome</keyword>
<dbReference type="Gene3D" id="4.10.240.10">
    <property type="entry name" value="Zn(2)-C6 fungal-type DNA-binding domain"/>
    <property type="match status" value="1"/>
</dbReference>
<sequence>MAHKFSNNFITTRVVHYGEAVSGEHRRIRATISCLPCRRRKVKCNRQSPCHHCNRLGKAERCVYSVERDRNFELPHWRTATQILPPLNKSAGQDTLETTETLNVAALNPFCESSSITGEDSQRPVDSETWHTPGHFYSGISHWSFLLPEFTDLLQYVDQGGYNDLQGHHINYKETKGRMQSTQIPTLLASVQPSAIFSELPPREYINICVTNYFEIFECVYGIIHSHSFLGKLEQFMQAPEQMSPYFVFQLLLVILVGNSTVCTANGRLEYSAIAHLWSRVVSWRSAAFLLQEIDLEIVQLDTLMLLAKRIYHFETPQCMLISPYVIHRAMLLGLHREPTLFNRFSTHEAESRRRLWYAILELDLVCAIDTGMPPSLEPGSWDTLPPRAEVEENYEYAEDQSSRSAQLGIGSRGLALLTRSLPLRLRIVGAVNKLRFIMGFEEAIRLGTELVKERTSIEDFINSQQYATDQQSITDIVQELLQLTYDRVLFCLHKHFAARTKPEYEFSEYTCLRLSSRMLDVLLRPTRPTETNKHGTTSRKGVLGTLASSGGYFFESDALNAALLISFLLVRDSCAISSPSTQISCIDRLRNFIHVARERTCLPYPSGKAFIVPSMALEWDQR</sequence>
<comment type="caution">
    <text evidence="8">The sequence shown here is derived from an EMBL/GenBank/DDBJ whole genome shotgun (WGS) entry which is preliminary data.</text>
</comment>
<dbReference type="EMBL" id="JAQJZL010000016">
    <property type="protein sequence ID" value="KAJ6022848.1"/>
    <property type="molecule type" value="Genomic_DNA"/>
</dbReference>
<evidence type="ECO:0000313" key="9">
    <source>
        <dbReference type="Proteomes" id="UP001219568"/>
    </source>
</evidence>
<evidence type="ECO:0000313" key="8">
    <source>
        <dbReference type="EMBL" id="KAJ6022848.1"/>
    </source>
</evidence>
<organism evidence="8 9">
    <name type="scientific">Penicillium canescens</name>
    <dbReference type="NCBI Taxonomy" id="5083"/>
    <lineage>
        <taxon>Eukaryota</taxon>
        <taxon>Fungi</taxon>
        <taxon>Dikarya</taxon>
        <taxon>Ascomycota</taxon>
        <taxon>Pezizomycotina</taxon>
        <taxon>Eurotiomycetes</taxon>
        <taxon>Eurotiomycetidae</taxon>
        <taxon>Eurotiales</taxon>
        <taxon>Aspergillaceae</taxon>
        <taxon>Penicillium</taxon>
    </lineage>
</organism>
<dbReference type="InterPro" id="IPR036864">
    <property type="entry name" value="Zn2-C6_fun-type_DNA-bd_sf"/>
</dbReference>
<dbReference type="GO" id="GO:0001228">
    <property type="term" value="F:DNA-binding transcription activator activity, RNA polymerase II-specific"/>
    <property type="evidence" value="ECO:0007669"/>
    <property type="project" value="TreeGrafter"/>
</dbReference>
<dbReference type="GO" id="GO:0006351">
    <property type="term" value="P:DNA-templated transcription"/>
    <property type="evidence" value="ECO:0007669"/>
    <property type="project" value="InterPro"/>
</dbReference>
<dbReference type="PANTHER" id="PTHR31944">
    <property type="entry name" value="HEME-RESPONSIVE ZINC FINGER TRANSCRIPTION FACTOR HAP1"/>
    <property type="match status" value="1"/>
</dbReference>
<evidence type="ECO:0000256" key="4">
    <source>
        <dbReference type="ARBA" id="ARBA00023125"/>
    </source>
</evidence>
<protein>
    <recommendedName>
        <fullName evidence="7">Zn(2)-C6 fungal-type domain-containing protein</fullName>
    </recommendedName>
</protein>
<dbReference type="CDD" id="cd12148">
    <property type="entry name" value="fungal_TF_MHR"/>
    <property type="match status" value="1"/>
</dbReference>
<gene>
    <name evidence="8" type="ORF">N7460_013243</name>
</gene>
<keyword evidence="5" id="KW-0804">Transcription</keyword>
<dbReference type="PANTHER" id="PTHR31944:SF131">
    <property type="entry name" value="HEME-RESPONSIVE ZINC FINGER TRANSCRIPTION FACTOR HAP1"/>
    <property type="match status" value="1"/>
</dbReference>